<evidence type="ECO:0000259" key="1">
    <source>
        <dbReference type="Pfam" id="PF12697"/>
    </source>
</evidence>
<dbReference type="SUPFAM" id="SSF53474">
    <property type="entry name" value="alpha/beta-Hydrolases"/>
    <property type="match status" value="1"/>
</dbReference>
<dbReference type="RefSeq" id="WP_133985405.1">
    <property type="nucleotide sequence ID" value="NZ_SOCE01000003.1"/>
</dbReference>
<evidence type="ECO:0000313" key="2">
    <source>
        <dbReference type="EMBL" id="TDU82561.1"/>
    </source>
</evidence>
<keyword evidence="3" id="KW-1185">Reference proteome</keyword>
<comment type="caution">
    <text evidence="2">The sequence shown here is derived from an EMBL/GenBank/DDBJ whole genome shotgun (WGS) entry which is preliminary data.</text>
</comment>
<dbReference type="AlphaFoldDB" id="A0A4R7STN8"/>
<accession>A0A4R7STN8</accession>
<sequence length="502" mass="56242">MTEWVGYLEVDGLRRVVMMTGDLVPDGVVEFAFPAERVFRLEVKLAELRGEVVARGETIRFEGQRDEETFAGTCETDSGQGFIELHRVHLLSLGEYRKLSAQYELEDGRRISVFVNADEFIGTPTLFFAERDRFVRLYPSAKGLFSEDGEWLELSTRTDGWIDEDVTIDGPDGKLAGTLMSPPGPGPHPAVVMIHGAAGGRRDYYRAFAEQFVRNGVAALVFDRRGWGESEGHPPSTFEEKADDAAAWIDYLRTRPDVAKVGIWGFSNGSWVAPLVAARDPRVAFVCVIGATGTTALETEIHRRAFDLRGQGVPEEQIGWIREMWRMIFAADLSRQPDEEHRRRYDELAPMVAASNELRGITLQEYAIQEPTLGPVPPWASYDELLAELGEPEEAGDLWTCDPVDSYRAIEAPVLFLVGVDDSNLPGVESAERVSRALEHNHESIVVLFPNTGHAMNLGRPDAIGMSDEEAGYRLHDYRFVSGYLDLIEHWIRTRVTEHTVM</sequence>
<dbReference type="OrthoDB" id="63034at2"/>
<feature type="domain" description="AB hydrolase-1" evidence="1">
    <location>
        <begin position="191"/>
        <end position="463"/>
    </location>
</feature>
<dbReference type="PANTHER" id="PTHR43265:SF1">
    <property type="entry name" value="ESTERASE ESTD"/>
    <property type="match status" value="1"/>
</dbReference>
<dbReference type="InterPro" id="IPR000073">
    <property type="entry name" value="AB_hydrolase_1"/>
</dbReference>
<gene>
    <name evidence="2" type="ORF">EV138_7456</name>
</gene>
<dbReference type="Proteomes" id="UP000295151">
    <property type="component" value="Unassembled WGS sequence"/>
</dbReference>
<evidence type="ECO:0000313" key="3">
    <source>
        <dbReference type="Proteomes" id="UP000295151"/>
    </source>
</evidence>
<dbReference type="Pfam" id="PF12697">
    <property type="entry name" value="Abhydrolase_6"/>
    <property type="match status" value="1"/>
</dbReference>
<dbReference type="Gene3D" id="3.40.50.1820">
    <property type="entry name" value="alpha/beta hydrolase"/>
    <property type="match status" value="1"/>
</dbReference>
<keyword evidence="2" id="KW-0378">Hydrolase</keyword>
<dbReference type="InterPro" id="IPR029058">
    <property type="entry name" value="AB_hydrolase_fold"/>
</dbReference>
<dbReference type="EMBL" id="SOCE01000003">
    <property type="protein sequence ID" value="TDU82561.1"/>
    <property type="molecule type" value="Genomic_DNA"/>
</dbReference>
<reference evidence="2 3" key="1">
    <citation type="submission" date="2019-03" db="EMBL/GenBank/DDBJ databases">
        <title>Genomic Encyclopedia of Type Strains, Phase III (KMG-III): the genomes of soil and plant-associated and newly described type strains.</title>
        <authorList>
            <person name="Whitman W."/>
        </authorList>
    </citation>
    <scope>NUCLEOTIDE SEQUENCE [LARGE SCALE GENOMIC DNA]</scope>
    <source>
        <strain evidence="2 3">VKM Ac-2575</strain>
    </source>
</reference>
<name>A0A4R7STN8_9ACTN</name>
<dbReference type="PANTHER" id="PTHR43265">
    <property type="entry name" value="ESTERASE ESTD"/>
    <property type="match status" value="1"/>
</dbReference>
<organism evidence="2 3">
    <name type="scientific">Kribbella voronezhensis</name>
    <dbReference type="NCBI Taxonomy" id="2512212"/>
    <lineage>
        <taxon>Bacteria</taxon>
        <taxon>Bacillati</taxon>
        <taxon>Actinomycetota</taxon>
        <taxon>Actinomycetes</taxon>
        <taxon>Propionibacteriales</taxon>
        <taxon>Kribbellaceae</taxon>
        <taxon>Kribbella</taxon>
    </lineage>
</organism>
<dbReference type="GO" id="GO:0052689">
    <property type="term" value="F:carboxylic ester hydrolase activity"/>
    <property type="evidence" value="ECO:0007669"/>
    <property type="project" value="TreeGrafter"/>
</dbReference>
<proteinExistence type="predicted"/>
<protein>
    <submittedName>
        <fullName evidence="2">Alpha/beta hydrolase family protein</fullName>
    </submittedName>
</protein>
<dbReference type="InterPro" id="IPR053145">
    <property type="entry name" value="AB_hydrolase_Est10"/>
</dbReference>